<dbReference type="HAMAP" id="MF_03001">
    <property type="entry name" value="eIF3b"/>
    <property type="match status" value="1"/>
</dbReference>
<dbReference type="InterPro" id="IPR011400">
    <property type="entry name" value="EIF3B"/>
</dbReference>
<dbReference type="Pfam" id="PF08662">
    <property type="entry name" value="eIF2A"/>
    <property type="match status" value="1"/>
</dbReference>
<feature type="coiled-coil region" evidence="8">
    <location>
        <begin position="688"/>
        <end position="715"/>
    </location>
</feature>
<dbReference type="GO" id="GO:0003723">
    <property type="term" value="F:RNA binding"/>
    <property type="evidence" value="ECO:0007669"/>
    <property type="project" value="UniProtKB-UniRule"/>
</dbReference>
<dbReference type="VEuPathDB" id="FungiDB:CC1G_13660"/>
<dbReference type="InterPro" id="IPR000504">
    <property type="entry name" value="RRM_dom"/>
</dbReference>
<dbReference type="EMBL" id="AACS02000001">
    <property type="protein sequence ID" value="EFI28634.1"/>
    <property type="molecule type" value="Genomic_DNA"/>
</dbReference>
<keyword evidence="4 6" id="KW-0694">RNA-binding</keyword>
<dbReference type="eggNOG" id="KOG2314">
    <property type="taxonomic scope" value="Eukaryota"/>
</dbReference>
<dbReference type="GO" id="GO:0001732">
    <property type="term" value="P:formation of cytoplasmic translation initiation complex"/>
    <property type="evidence" value="ECO:0007669"/>
    <property type="project" value="UniProtKB-UniRule"/>
</dbReference>
<dbReference type="InterPro" id="IPR015943">
    <property type="entry name" value="WD40/YVTN_repeat-like_dom_sf"/>
</dbReference>
<dbReference type="CDD" id="cd12278">
    <property type="entry name" value="RRM_eIF3B"/>
    <property type="match status" value="1"/>
</dbReference>
<dbReference type="InterPro" id="IPR035979">
    <property type="entry name" value="RBD_domain_sf"/>
</dbReference>
<comment type="caution">
    <text evidence="10">The sequence shown here is derived from an EMBL/GenBank/DDBJ whole genome shotgun (WGS) entry which is preliminary data.</text>
</comment>
<comment type="subcellular location">
    <subcellularLocation>
        <location evidence="1 6 7">Cytoplasm</location>
    </subcellularLocation>
</comment>
<comment type="function">
    <text evidence="6">RNA-binding component of the eukaryotic translation initiation factor 3 (eIF-3) complex, which is involved in protein synthesis of a specialized repertoire of mRNAs and, together with other initiation factors, stimulates binding of mRNA and methionyl-tRNAi to the 40S ribosome. The eIF-3 complex specifically targets and initiates translation of a subset of mRNAs involved in cell proliferation.</text>
</comment>
<reference evidence="10 11" key="1">
    <citation type="journal article" date="2010" name="Proc. Natl. Acad. Sci. U.S.A.">
        <title>Insights into evolution of multicellular fungi from the assembled chromosomes of the mushroom Coprinopsis cinerea (Coprinus cinereus).</title>
        <authorList>
            <person name="Stajich J.E."/>
            <person name="Wilke S.K."/>
            <person name="Ahren D."/>
            <person name="Au C.H."/>
            <person name="Birren B.W."/>
            <person name="Borodovsky M."/>
            <person name="Burns C."/>
            <person name="Canback B."/>
            <person name="Casselton L.A."/>
            <person name="Cheng C.K."/>
            <person name="Deng J."/>
            <person name="Dietrich F.S."/>
            <person name="Fargo D.C."/>
            <person name="Farman M.L."/>
            <person name="Gathman A.C."/>
            <person name="Goldberg J."/>
            <person name="Guigo R."/>
            <person name="Hoegger P.J."/>
            <person name="Hooker J.B."/>
            <person name="Huggins A."/>
            <person name="James T.Y."/>
            <person name="Kamada T."/>
            <person name="Kilaru S."/>
            <person name="Kodira C."/>
            <person name="Kues U."/>
            <person name="Kupfer D."/>
            <person name="Kwan H.S."/>
            <person name="Lomsadze A."/>
            <person name="Li W."/>
            <person name="Lilly W.W."/>
            <person name="Ma L.J."/>
            <person name="Mackey A.J."/>
            <person name="Manning G."/>
            <person name="Martin F."/>
            <person name="Muraguchi H."/>
            <person name="Natvig D.O."/>
            <person name="Palmerini H."/>
            <person name="Ramesh M.A."/>
            <person name="Rehmeyer C.J."/>
            <person name="Roe B.A."/>
            <person name="Shenoy N."/>
            <person name="Stanke M."/>
            <person name="Ter-Hovhannisyan V."/>
            <person name="Tunlid A."/>
            <person name="Velagapudi R."/>
            <person name="Vision T.J."/>
            <person name="Zeng Q."/>
            <person name="Zolan M.E."/>
            <person name="Pukkila P.J."/>
        </authorList>
    </citation>
    <scope>NUCLEOTIDE SEQUENCE [LARGE SCALE GENOMIC DNA]</scope>
    <source>
        <strain evidence="11">Okayama-7 / 130 / ATCC MYA-4618 / FGSC 9003</strain>
    </source>
</reference>
<dbReference type="InterPro" id="IPR012677">
    <property type="entry name" value="Nucleotide-bd_a/b_plait_sf"/>
</dbReference>
<keyword evidence="5 6" id="KW-0648">Protein biosynthesis</keyword>
<dbReference type="OrthoDB" id="10250414at2759"/>
<evidence type="ECO:0000256" key="1">
    <source>
        <dbReference type="ARBA" id="ARBA00004496"/>
    </source>
</evidence>
<dbReference type="InterPro" id="IPR013979">
    <property type="entry name" value="TIF_beta_prop-like"/>
</dbReference>
<evidence type="ECO:0000313" key="10">
    <source>
        <dbReference type="EMBL" id="EFI28634.1"/>
    </source>
</evidence>
<dbReference type="PROSITE" id="PS50102">
    <property type="entry name" value="RRM"/>
    <property type="match status" value="1"/>
</dbReference>
<dbReference type="PANTHER" id="PTHR14068:SF0">
    <property type="entry name" value="EUKARYOTIC TRANSLATION INITIATION FACTOR 3 SUBUNIT B"/>
    <property type="match status" value="1"/>
</dbReference>
<dbReference type="SUPFAM" id="SSF82171">
    <property type="entry name" value="DPP6 N-terminal domain-like"/>
    <property type="match status" value="1"/>
</dbReference>
<feature type="domain" description="RRM" evidence="9">
    <location>
        <begin position="28"/>
        <end position="116"/>
    </location>
</feature>
<keyword evidence="2 6" id="KW-0963">Cytoplasm</keyword>
<name>D6RJS7_COPC7</name>
<proteinExistence type="inferred from homology"/>
<dbReference type="RefSeq" id="XP_002912128.1">
    <property type="nucleotide sequence ID" value="XM_002912082.1"/>
</dbReference>
<dbReference type="SUPFAM" id="SSF54928">
    <property type="entry name" value="RNA-binding domain, RBD"/>
    <property type="match status" value="1"/>
</dbReference>
<evidence type="ECO:0000256" key="6">
    <source>
        <dbReference type="HAMAP-Rule" id="MF_03001"/>
    </source>
</evidence>
<dbReference type="Pfam" id="PF00076">
    <property type="entry name" value="RRM_1"/>
    <property type="match status" value="1"/>
</dbReference>
<dbReference type="Proteomes" id="UP000001861">
    <property type="component" value="Unassembled WGS sequence"/>
</dbReference>
<dbReference type="GO" id="GO:0003743">
    <property type="term" value="F:translation initiation factor activity"/>
    <property type="evidence" value="ECO:0007669"/>
    <property type="project" value="UniProtKB-UniRule"/>
</dbReference>
<evidence type="ECO:0000313" key="11">
    <source>
        <dbReference type="Proteomes" id="UP000001861"/>
    </source>
</evidence>
<dbReference type="PANTHER" id="PTHR14068">
    <property type="entry name" value="EUKARYOTIC TRANSLATION INITIATION FACTOR 3 EIF3 -RELATED"/>
    <property type="match status" value="1"/>
</dbReference>
<gene>
    <name evidence="6" type="primary">PRT1</name>
    <name evidence="10" type="ORF">CC1G_13660</name>
</gene>
<comment type="similarity">
    <text evidence="6 7">Belongs to the eIF-3 subunit B family.</text>
</comment>
<dbReference type="FunFam" id="2.130.10.10:FF:000947">
    <property type="entry name" value="Eukaryotic translation initiation factor 3 subunit B"/>
    <property type="match status" value="1"/>
</dbReference>
<evidence type="ECO:0000256" key="5">
    <source>
        <dbReference type="ARBA" id="ARBA00022917"/>
    </source>
</evidence>
<evidence type="ECO:0000259" key="9">
    <source>
        <dbReference type="PROSITE" id="PS50102"/>
    </source>
</evidence>
<dbReference type="STRING" id="240176.D6RJS7"/>
<evidence type="ECO:0000256" key="8">
    <source>
        <dbReference type="SAM" id="Coils"/>
    </source>
</evidence>
<dbReference type="Gene3D" id="2.130.10.10">
    <property type="entry name" value="YVTN repeat-like/Quinoprotein amine dehydrogenase"/>
    <property type="match status" value="2"/>
</dbReference>
<dbReference type="InParanoid" id="D6RJS7"/>
<dbReference type="FunCoup" id="D6RJS7">
    <property type="interactions" value="891"/>
</dbReference>
<keyword evidence="3 6" id="KW-0396">Initiation factor</keyword>
<dbReference type="SMART" id="SM00360">
    <property type="entry name" value="RRM"/>
    <property type="match status" value="1"/>
</dbReference>
<sequence>MPAQNIDDIDYSDIEAKYQVHFDDSLDNTVVVDGLPVIDPSKQTKLLSKVVKEFSKRGVAVKADDIFLPWDQASGKSKGYAFIEFRNIDDANHAIAVLDRHPFDANHTFRVNKFTDIETLANFDERYEEPEDEEYAPREHLRSWLADPQGRDQYVTYRGDEVAIHWHGKPSQCEVAYKPEWKDFLYVAWSPLGTYIATLHRQGVRLWGGASWKPIQRFAHPMVKLIDFSPCENYLVTWSNEPIVVPEGAVQGPQYFSPDDEGNNLAVWDIKSGDLLRTFSTLNDGEAAPKKQMQWPTLKWSPDDKFVGRVTPGQMISVYELPSMGLHGKKSIKIDGVVDFEWCPQGDKDRDDAEKDAKAAKSGSKAAKKARENMLVYWTPEVANQPARVTLINFPTRAILRQKNLFNVTECKLYWQNQGDFLCVKVDRHTKTKKSIFCNLEIFRLREKDYPVEVVELKDTVLDFSWEPKGERFAIVSSSDPNLGNPGPGITIKTDVSFYQLDRAKNDFRLLRTLPNRTSNAIRWSPRGRHVVLATVGSSTKSELEFWDLDFTLDDTKKDSEWGSNIQLLGSADHYGVTDVEWDPSGRYLATSASAWTHTLENGFAIWDFRGQELTKQIQDRFKQFIWRPRPPTLISKEKQKQIRRNLKEYSRAFDEEDAAEESNVSAELIALRKRLVDEWNAWRTLRKKELGEEKAKKETKKSEVKEEIEVWIDEVIEQTEEVVE</sequence>
<comment type="function">
    <text evidence="7">Component of the eukaryotic translation initiation factor 3 (eIF-3) complex, which is involved in protein synthesis and, together with other initiation factors, stimulates binding of mRNA and methionyl-tRNAi to the 40S ribosome.</text>
</comment>
<dbReference type="GO" id="GO:0016282">
    <property type="term" value="C:eukaryotic 43S preinitiation complex"/>
    <property type="evidence" value="ECO:0007669"/>
    <property type="project" value="UniProtKB-UniRule"/>
</dbReference>
<dbReference type="GO" id="GO:0031369">
    <property type="term" value="F:translation initiation factor binding"/>
    <property type="evidence" value="ECO:0007669"/>
    <property type="project" value="InterPro"/>
</dbReference>
<keyword evidence="8" id="KW-0175">Coiled coil</keyword>
<evidence type="ECO:0000256" key="2">
    <source>
        <dbReference type="ARBA" id="ARBA00022490"/>
    </source>
</evidence>
<dbReference type="InterPro" id="IPR034363">
    <property type="entry name" value="eIF3B_RRM"/>
</dbReference>
<dbReference type="KEGG" id="cci:CC1G_13660"/>
<dbReference type="GO" id="GO:0033290">
    <property type="term" value="C:eukaryotic 48S preinitiation complex"/>
    <property type="evidence" value="ECO:0007669"/>
    <property type="project" value="UniProtKB-UniRule"/>
</dbReference>
<comment type="subunit">
    <text evidence="6 7">Component of the eukaryotic translation initiation factor 3 (eIF-3) complex.</text>
</comment>
<keyword evidence="11" id="KW-1185">Reference proteome</keyword>
<dbReference type="Gene3D" id="3.30.70.330">
    <property type="match status" value="1"/>
</dbReference>
<dbReference type="GO" id="GO:0005852">
    <property type="term" value="C:eukaryotic translation initiation factor 3 complex"/>
    <property type="evidence" value="ECO:0007669"/>
    <property type="project" value="UniProtKB-UniRule"/>
</dbReference>
<evidence type="ECO:0000256" key="7">
    <source>
        <dbReference type="PIRNR" id="PIRNR036424"/>
    </source>
</evidence>
<evidence type="ECO:0000256" key="3">
    <source>
        <dbReference type="ARBA" id="ARBA00022540"/>
    </source>
</evidence>
<dbReference type="OMA" id="LWGGPQF"/>
<organism evidence="10 11">
    <name type="scientific">Coprinopsis cinerea (strain Okayama-7 / 130 / ATCC MYA-4618 / FGSC 9003)</name>
    <name type="common">Inky cap fungus</name>
    <name type="synonym">Hormographiella aspergillata</name>
    <dbReference type="NCBI Taxonomy" id="240176"/>
    <lineage>
        <taxon>Eukaryota</taxon>
        <taxon>Fungi</taxon>
        <taxon>Dikarya</taxon>
        <taxon>Basidiomycota</taxon>
        <taxon>Agaricomycotina</taxon>
        <taxon>Agaricomycetes</taxon>
        <taxon>Agaricomycetidae</taxon>
        <taxon>Agaricales</taxon>
        <taxon>Agaricineae</taxon>
        <taxon>Psathyrellaceae</taxon>
        <taxon>Coprinopsis</taxon>
    </lineage>
</organism>
<evidence type="ECO:0000256" key="4">
    <source>
        <dbReference type="ARBA" id="ARBA00022884"/>
    </source>
</evidence>
<dbReference type="AlphaFoldDB" id="D6RJS7"/>
<protein>
    <recommendedName>
        <fullName evidence="6">Eukaryotic translation initiation factor 3 subunit B</fullName>
        <shortName evidence="6">eIF3b</shortName>
    </recommendedName>
    <alternativeName>
        <fullName evidence="6">Eukaryotic translation initiation factor 3 90 kDa subunit homolog</fullName>
        <shortName evidence="6">eIF3 p90</shortName>
    </alternativeName>
    <alternativeName>
        <fullName evidence="6">Translation initiation factor eIF3, p90 subunit homolog</fullName>
    </alternativeName>
</protein>
<dbReference type="GeneID" id="6008519"/>
<accession>D6RJS7</accession>
<dbReference type="PIRSF" id="PIRSF036424">
    <property type="entry name" value="eIF3b"/>
    <property type="match status" value="1"/>
</dbReference>
<dbReference type="HOGENOM" id="CLU_011152_4_0_1"/>